<evidence type="ECO:0000313" key="3">
    <source>
        <dbReference type="EMBL" id="QDU65429.1"/>
    </source>
</evidence>
<feature type="transmembrane region" description="Helical" evidence="2">
    <location>
        <begin position="49"/>
        <end position="65"/>
    </location>
</feature>
<dbReference type="Proteomes" id="UP000316921">
    <property type="component" value="Chromosome"/>
</dbReference>
<keyword evidence="2" id="KW-0812">Transmembrane</keyword>
<dbReference type="AlphaFoldDB" id="A0A518BEL0"/>
<dbReference type="EMBL" id="CP036287">
    <property type="protein sequence ID" value="QDU65429.1"/>
    <property type="molecule type" value="Genomic_DNA"/>
</dbReference>
<keyword evidence="2" id="KW-0472">Membrane</keyword>
<proteinExistence type="predicted"/>
<accession>A0A518BEL0</accession>
<evidence type="ECO:0000313" key="4">
    <source>
        <dbReference type="Proteomes" id="UP000316921"/>
    </source>
</evidence>
<sequence>MLVTIVEGGLVALGVYLAAGVLFAVPFLLNGAGRIDQDAAGGSRGFKLLVFPGVVALWPLLVGPWRRSRQRTERSPHRDAAIAGDRR</sequence>
<dbReference type="KEGG" id="pbap:Pla133_04940"/>
<gene>
    <name evidence="3" type="ORF">Pla133_04940</name>
</gene>
<feature type="compositionally biased region" description="Basic and acidic residues" evidence="1">
    <location>
        <begin position="70"/>
        <end position="87"/>
    </location>
</feature>
<feature type="transmembrane region" description="Helical" evidence="2">
    <location>
        <begin position="9"/>
        <end position="29"/>
    </location>
</feature>
<name>A0A518BEL0_9BACT</name>
<evidence type="ECO:0000256" key="1">
    <source>
        <dbReference type="SAM" id="MobiDB-lite"/>
    </source>
</evidence>
<evidence type="ECO:0000256" key="2">
    <source>
        <dbReference type="SAM" id="Phobius"/>
    </source>
</evidence>
<keyword evidence="2" id="KW-1133">Transmembrane helix</keyword>
<keyword evidence="4" id="KW-1185">Reference proteome</keyword>
<feature type="region of interest" description="Disordered" evidence="1">
    <location>
        <begin position="67"/>
        <end position="87"/>
    </location>
</feature>
<organism evidence="3 4">
    <name type="scientific">Engelhardtia mirabilis</name>
    <dbReference type="NCBI Taxonomy" id="2528011"/>
    <lineage>
        <taxon>Bacteria</taxon>
        <taxon>Pseudomonadati</taxon>
        <taxon>Planctomycetota</taxon>
        <taxon>Planctomycetia</taxon>
        <taxon>Planctomycetia incertae sedis</taxon>
        <taxon>Engelhardtia</taxon>
    </lineage>
</organism>
<reference evidence="3 4" key="1">
    <citation type="submission" date="2019-02" db="EMBL/GenBank/DDBJ databases">
        <title>Deep-cultivation of Planctomycetes and their phenomic and genomic characterization uncovers novel biology.</title>
        <authorList>
            <person name="Wiegand S."/>
            <person name="Jogler M."/>
            <person name="Boedeker C."/>
            <person name="Pinto D."/>
            <person name="Vollmers J."/>
            <person name="Rivas-Marin E."/>
            <person name="Kohn T."/>
            <person name="Peeters S.H."/>
            <person name="Heuer A."/>
            <person name="Rast P."/>
            <person name="Oberbeckmann S."/>
            <person name="Bunk B."/>
            <person name="Jeske O."/>
            <person name="Meyerdierks A."/>
            <person name="Storesund J.E."/>
            <person name="Kallscheuer N."/>
            <person name="Luecker S."/>
            <person name="Lage O.M."/>
            <person name="Pohl T."/>
            <person name="Merkel B.J."/>
            <person name="Hornburger P."/>
            <person name="Mueller R.-W."/>
            <person name="Bruemmer F."/>
            <person name="Labrenz M."/>
            <person name="Spormann A.M."/>
            <person name="Op den Camp H."/>
            <person name="Overmann J."/>
            <person name="Amann R."/>
            <person name="Jetten M.S.M."/>
            <person name="Mascher T."/>
            <person name="Medema M.H."/>
            <person name="Devos D.P."/>
            <person name="Kaster A.-K."/>
            <person name="Ovreas L."/>
            <person name="Rohde M."/>
            <person name="Galperin M.Y."/>
            <person name="Jogler C."/>
        </authorList>
    </citation>
    <scope>NUCLEOTIDE SEQUENCE [LARGE SCALE GENOMIC DNA]</scope>
    <source>
        <strain evidence="3 4">Pla133</strain>
    </source>
</reference>
<protein>
    <submittedName>
        <fullName evidence="3">Uncharacterized protein</fullName>
    </submittedName>
</protein>